<evidence type="ECO:0000256" key="1">
    <source>
        <dbReference type="SAM" id="SignalP"/>
    </source>
</evidence>
<dbReference type="Proteomes" id="UP000430404">
    <property type="component" value="Unassembled WGS sequence"/>
</dbReference>
<gene>
    <name evidence="4" type="ORF">ACI8B_280156</name>
    <name evidence="3" type="ORF">CW311_20155</name>
    <name evidence="2" type="ORF">F993_02959</name>
</gene>
<proteinExistence type="predicted"/>
<dbReference type="EMBL" id="PISJ01000026">
    <property type="protein sequence ID" value="PKF31196.1"/>
    <property type="molecule type" value="Genomic_DNA"/>
</dbReference>
<organism evidence="4 7">
    <name type="scientific">Acinetobacter proteolyticus</name>
    <dbReference type="NCBI Taxonomy" id="1776741"/>
    <lineage>
        <taxon>Bacteria</taxon>
        <taxon>Pseudomonadati</taxon>
        <taxon>Pseudomonadota</taxon>
        <taxon>Gammaproteobacteria</taxon>
        <taxon>Moraxellales</taxon>
        <taxon>Moraxellaceae</taxon>
        <taxon>Acinetobacter</taxon>
    </lineage>
</organism>
<feature type="chain" id="PRO_5044624482" description="Lipoprotein" evidence="1">
    <location>
        <begin position="20"/>
        <end position="132"/>
    </location>
</feature>
<feature type="signal peptide" evidence="1">
    <location>
        <begin position="1"/>
        <end position="19"/>
    </location>
</feature>
<evidence type="ECO:0000313" key="2">
    <source>
        <dbReference type="EMBL" id="ENU22505.1"/>
    </source>
</evidence>
<dbReference type="EMBL" id="APOI01000027">
    <property type="protein sequence ID" value="ENU22505.1"/>
    <property type="molecule type" value="Genomic_DNA"/>
</dbReference>
<reference evidence="3 6" key="2">
    <citation type="submission" date="2017-12" db="EMBL/GenBank/DDBJ databases">
        <title>Draft Genome sequences of multiple microbial strains isolated from spacecraft associated surfaces.</title>
        <authorList>
            <person name="Seuylemezian A."/>
            <person name="Vaishampayan P."/>
            <person name="Venkateswaran K."/>
        </authorList>
    </citation>
    <scope>NUCLEOTIDE SEQUENCE [LARGE SCALE GENOMIC DNA]</scope>
    <source>
        <strain evidence="3 6">2P01AA</strain>
    </source>
</reference>
<dbReference type="RefSeq" id="WP_004656041.1">
    <property type="nucleotide sequence ID" value="NZ_JBCNKA010000013.1"/>
</dbReference>
<evidence type="ECO:0000313" key="3">
    <source>
        <dbReference type="EMBL" id="PKF31196.1"/>
    </source>
</evidence>
<dbReference type="EMBL" id="CABWKZ010000021">
    <property type="protein sequence ID" value="VXA56232.1"/>
    <property type="molecule type" value="Genomic_DNA"/>
</dbReference>
<evidence type="ECO:0008006" key="8">
    <source>
        <dbReference type="Google" id="ProtNLM"/>
    </source>
</evidence>
<evidence type="ECO:0000313" key="7">
    <source>
        <dbReference type="Proteomes" id="UP000430404"/>
    </source>
</evidence>
<keyword evidence="1" id="KW-0732">Signal</keyword>
<evidence type="ECO:0000313" key="5">
    <source>
        <dbReference type="Proteomes" id="UP000013034"/>
    </source>
</evidence>
<accession>A0A653K6B3</accession>
<dbReference type="OrthoDB" id="6708293at2"/>
<evidence type="ECO:0000313" key="4">
    <source>
        <dbReference type="EMBL" id="VXA56232.1"/>
    </source>
</evidence>
<evidence type="ECO:0000313" key="6">
    <source>
        <dbReference type="Proteomes" id="UP000233553"/>
    </source>
</evidence>
<dbReference type="AlphaFoldDB" id="A0A653K6B3"/>
<protein>
    <recommendedName>
        <fullName evidence="8">Lipoprotein</fullName>
    </recommendedName>
</protein>
<accession>A0A1E7QZW6</accession>
<dbReference type="Proteomes" id="UP000233553">
    <property type="component" value="Unassembled WGS sequence"/>
</dbReference>
<dbReference type="Proteomes" id="UP000013034">
    <property type="component" value="Unassembled WGS sequence"/>
</dbReference>
<sequence>MKNYKYLLFCTLVGLQACATSNQPNISLPDYLKPFIGQSAQTIQQQLDLKPLGFQTLAQPVKQNNQLIYTVIRPVRIPIPIAQSTELGAQNIPIQSAGNAGSAYDLNLKCHIIFELNQQQIAQSIRYEGKAC</sequence>
<keyword evidence="5" id="KW-1185">Reference proteome</keyword>
<name>A0A653K6B3_9GAMM</name>
<reference evidence="4 7" key="3">
    <citation type="submission" date="2019-10" db="EMBL/GenBank/DDBJ databases">
        <authorList>
            <person name="Karimi E."/>
        </authorList>
    </citation>
    <scope>NUCLEOTIDE SEQUENCE [LARGE SCALE GENOMIC DNA]</scope>
    <source>
        <strain evidence="4">Acinetobacter sp. 8BE</strain>
    </source>
</reference>
<dbReference type="PROSITE" id="PS51257">
    <property type="entry name" value="PROKAR_LIPOPROTEIN"/>
    <property type="match status" value="1"/>
</dbReference>
<reference evidence="2 5" key="1">
    <citation type="submission" date="2013-02" db="EMBL/GenBank/DDBJ databases">
        <title>The Genome Sequence of Acinetobacter sp. NIPH 809.</title>
        <authorList>
            <consortium name="The Broad Institute Genome Sequencing Platform"/>
            <consortium name="The Broad Institute Genome Sequencing Center for Infectious Disease"/>
            <person name="Cerqueira G."/>
            <person name="Feldgarden M."/>
            <person name="Courvalin P."/>
            <person name="Perichon B."/>
            <person name="Grillot-Courvalin C."/>
            <person name="Clermont D."/>
            <person name="Rocha E."/>
            <person name="Yoon E.-J."/>
            <person name="Nemec A."/>
            <person name="Walker B."/>
            <person name="Young S.K."/>
            <person name="Zeng Q."/>
            <person name="Gargeya S."/>
            <person name="Fitzgerald M."/>
            <person name="Haas B."/>
            <person name="Abouelleil A."/>
            <person name="Alvarado L."/>
            <person name="Arachchi H.M."/>
            <person name="Berlin A.M."/>
            <person name="Chapman S.B."/>
            <person name="Dewar J."/>
            <person name="Goldberg J."/>
            <person name="Griggs A."/>
            <person name="Gujja S."/>
            <person name="Hansen M."/>
            <person name="Howarth C."/>
            <person name="Imamovic A."/>
            <person name="Larimer J."/>
            <person name="McCowan C."/>
            <person name="Murphy C."/>
            <person name="Neiman D."/>
            <person name="Pearson M."/>
            <person name="Priest M."/>
            <person name="Roberts A."/>
            <person name="Saif S."/>
            <person name="Shea T."/>
            <person name="Sisk P."/>
            <person name="Sykes S."/>
            <person name="Wortman J."/>
            <person name="Nusbaum C."/>
            <person name="Birren B."/>
        </authorList>
    </citation>
    <scope>NUCLEOTIDE SEQUENCE [LARGE SCALE GENOMIC DNA]</scope>
    <source>
        <strain evidence="2 5">NIPH 809</strain>
    </source>
</reference>